<gene>
    <name evidence="1" type="ORF">C8J24_3441</name>
</gene>
<sequence>MADDIAFTLPEALRAQKHMRDALGLGEERFPVPAFINMVSDEIEQLRNAGKTDGEIAALVEESSGHALTEADIARYYTPAEDRHSNEH</sequence>
<dbReference type="Proteomes" id="UP000240996">
    <property type="component" value="Unassembled WGS sequence"/>
</dbReference>
<proteinExistence type="predicted"/>
<accession>A0A2T4YLN6</accession>
<dbReference type="RefSeq" id="WP_146163733.1">
    <property type="nucleotide sequence ID" value="NZ_PZZN01000004.1"/>
</dbReference>
<keyword evidence="2" id="KW-1185">Reference proteome</keyword>
<comment type="caution">
    <text evidence="1">The sequence shown here is derived from an EMBL/GenBank/DDBJ whole genome shotgun (WGS) entry which is preliminary data.</text>
</comment>
<dbReference type="AlphaFoldDB" id="A0A2T4YLN6"/>
<organism evidence="1 2">
    <name type="scientific">Sphingomonas aerolata</name>
    <dbReference type="NCBI Taxonomy" id="185951"/>
    <lineage>
        <taxon>Bacteria</taxon>
        <taxon>Pseudomonadati</taxon>
        <taxon>Pseudomonadota</taxon>
        <taxon>Alphaproteobacteria</taxon>
        <taxon>Sphingomonadales</taxon>
        <taxon>Sphingomonadaceae</taxon>
        <taxon>Sphingomonas</taxon>
    </lineage>
</organism>
<evidence type="ECO:0000313" key="2">
    <source>
        <dbReference type="Proteomes" id="UP000240996"/>
    </source>
</evidence>
<name>A0A2T4YLN6_9SPHN</name>
<protein>
    <submittedName>
        <fullName evidence="1">Uncharacterized protein</fullName>
    </submittedName>
</protein>
<evidence type="ECO:0000313" key="1">
    <source>
        <dbReference type="EMBL" id="PTM44167.1"/>
    </source>
</evidence>
<dbReference type="EMBL" id="PZZN01000004">
    <property type="protein sequence ID" value="PTM44167.1"/>
    <property type="molecule type" value="Genomic_DNA"/>
</dbReference>
<reference evidence="1 2" key="1">
    <citation type="submission" date="2018-04" db="EMBL/GenBank/DDBJ databases">
        <title>Genomic Encyclopedia of Type Strains, Phase III (KMG-III): the genomes of soil and plant-associated and newly described type strains.</title>
        <authorList>
            <person name="Whitman W."/>
        </authorList>
    </citation>
    <scope>NUCLEOTIDE SEQUENCE [LARGE SCALE GENOMIC DNA]</scope>
    <source>
        <strain evidence="1 2">NW12</strain>
    </source>
</reference>